<reference evidence="8" key="1">
    <citation type="submission" date="2017-12" db="EMBL/GenBank/DDBJ databases">
        <title>Draft genome sequence of Telmatospirillum siberiense 26-4b1T, an acidotolerant peatland alphaproteobacterium potentially involved in sulfur cycling.</title>
        <authorList>
            <person name="Hausmann B."/>
            <person name="Pjevac P."/>
            <person name="Schreck K."/>
            <person name="Herbold C.W."/>
            <person name="Daims H."/>
            <person name="Wagner M."/>
            <person name="Pester M."/>
            <person name="Loy A."/>
        </authorList>
    </citation>
    <scope>NUCLEOTIDE SEQUENCE [LARGE SCALE GENOMIC DNA]</scope>
    <source>
        <strain evidence="8">26-4b1</strain>
    </source>
</reference>
<organism evidence="7 8">
    <name type="scientific">Telmatospirillum siberiense</name>
    <dbReference type="NCBI Taxonomy" id="382514"/>
    <lineage>
        <taxon>Bacteria</taxon>
        <taxon>Pseudomonadati</taxon>
        <taxon>Pseudomonadota</taxon>
        <taxon>Alphaproteobacteria</taxon>
        <taxon>Rhodospirillales</taxon>
        <taxon>Rhodospirillaceae</taxon>
        <taxon>Telmatospirillum</taxon>
    </lineage>
</organism>
<feature type="region of interest" description="Disordered" evidence="5">
    <location>
        <begin position="46"/>
        <end position="71"/>
    </location>
</feature>
<evidence type="ECO:0000259" key="6">
    <source>
        <dbReference type="PROSITE" id="PS51349"/>
    </source>
</evidence>
<feature type="compositionally biased region" description="Low complexity" evidence="5">
    <location>
        <begin position="61"/>
        <end position="70"/>
    </location>
</feature>
<evidence type="ECO:0000256" key="1">
    <source>
        <dbReference type="ARBA" id="ARBA00001917"/>
    </source>
</evidence>
<keyword evidence="2" id="KW-0285">Flavoprotein</keyword>
<evidence type="ECO:0000313" key="7">
    <source>
        <dbReference type="EMBL" id="PKU23854.1"/>
    </source>
</evidence>
<sequence>MVASNDDKTAETLTGSADRREFLCGSALFGAGIVASQLVSSAHAEDAQPKSVELPSDEKSPAPAASAAAPTTQFGPAGVKGAVGQVYQKAREVLYPRCRVCPQCDGVACAGEYPGFGGLGSGISFQNNFKDLQHVRLKMRALNGVLNVEKRPDTSTVLLGQKLSFPAMAAPIGGVAANFGGKISDVDYFEAIIGGCADAGTLGSVGDSPADPEEVLKARFDVIGHNGGRAIAGIKPRPQTNFIEMIRLAESVNAALITIDIDSAGRYGNQPNKRTQVGPKTVAELRQLVHATKIPFLVKGIMTPEDALAAVEAGAAGIVVSNHGGRVLDHTPGTADVLPAIAAKVNGKVPILVDGCVHYGVDVLKYMALGASGVLVGRHLVRAAFGGGRQGVALFMDTMRSEFEAAMVMVGAANVRSINRTVLA</sequence>
<gene>
    <name evidence="7" type="ORF">CWS72_14340</name>
</gene>
<protein>
    <submittedName>
        <fullName evidence="7">Alpha-hydroxy-acid oxidizing enzyme</fullName>
    </submittedName>
</protein>
<dbReference type="GO" id="GO:0016491">
    <property type="term" value="F:oxidoreductase activity"/>
    <property type="evidence" value="ECO:0007669"/>
    <property type="project" value="UniProtKB-KW"/>
</dbReference>
<keyword evidence="8" id="KW-1185">Reference proteome</keyword>
<evidence type="ECO:0000313" key="8">
    <source>
        <dbReference type="Proteomes" id="UP000233293"/>
    </source>
</evidence>
<dbReference type="PANTHER" id="PTHR10578">
    <property type="entry name" value="S -2-HYDROXY-ACID OXIDASE-RELATED"/>
    <property type="match status" value="1"/>
</dbReference>
<comment type="cofactor">
    <cofactor evidence="1">
        <name>FMN</name>
        <dbReference type="ChEBI" id="CHEBI:58210"/>
    </cofactor>
</comment>
<evidence type="ECO:0000256" key="5">
    <source>
        <dbReference type="SAM" id="MobiDB-lite"/>
    </source>
</evidence>
<name>A0A2N3PTX3_9PROT</name>
<keyword evidence="3" id="KW-0288">FMN</keyword>
<dbReference type="PANTHER" id="PTHR10578:SF107">
    <property type="entry name" value="2-HYDROXYACID OXIDASE 1"/>
    <property type="match status" value="1"/>
</dbReference>
<dbReference type="InterPro" id="IPR037396">
    <property type="entry name" value="FMN_HAD"/>
</dbReference>
<dbReference type="Proteomes" id="UP000233293">
    <property type="component" value="Unassembled WGS sequence"/>
</dbReference>
<evidence type="ECO:0000256" key="2">
    <source>
        <dbReference type="ARBA" id="ARBA00022630"/>
    </source>
</evidence>
<dbReference type="AlphaFoldDB" id="A0A2N3PTX3"/>
<dbReference type="InterPro" id="IPR000262">
    <property type="entry name" value="FMN-dep_DH"/>
</dbReference>
<dbReference type="OrthoDB" id="9770452at2"/>
<dbReference type="RefSeq" id="WP_101251310.1">
    <property type="nucleotide sequence ID" value="NZ_PIUM01000016.1"/>
</dbReference>
<feature type="domain" description="FMN hydroxy acid dehydrogenase" evidence="6">
    <location>
        <begin position="117"/>
        <end position="424"/>
    </location>
</feature>
<dbReference type="Gene3D" id="3.20.20.70">
    <property type="entry name" value="Aldolase class I"/>
    <property type="match status" value="1"/>
</dbReference>
<accession>A0A2N3PTX3</accession>
<evidence type="ECO:0000256" key="4">
    <source>
        <dbReference type="ARBA" id="ARBA00023002"/>
    </source>
</evidence>
<proteinExistence type="predicted"/>
<evidence type="ECO:0000256" key="3">
    <source>
        <dbReference type="ARBA" id="ARBA00022643"/>
    </source>
</evidence>
<dbReference type="Pfam" id="PF01070">
    <property type="entry name" value="FMN_dh"/>
    <property type="match status" value="2"/>
</dbReference>
<dbReference type="PROSITE" id="PS51349">
    <property type="entry name" value="FMN_HYDROXY_ACID_DH_2"/>
    <property type="match status" value="1"/>
</dbReference>
<dbReference type="EMBL" id="PIUM01000016">
    <property type="protein sequence ID" value="PKU23854.1"/>
    <property type="molecule type" value="Genomic_DNA"/>
</dbReference>
<keyword evidence="4" id="KW-0560">Oxidoreductase</keyword>
<comment type="caution">
    <text evidence="7">The sequence shown here is derived from an EMBL/GenBank/DDBJ whole genome shotgun (WGS) entry which is preliminary data.</text>
</comment>
<dbReference type="InterPro" id="IPR006311">
    <property type="entry name" value="TAT_signal"/>
</dbReference>
<dbReference type="SUPFAM" id="SSF51395">
    <property type="entry name" value="FMN-linked oxidoreductases"/>
    <property type="match status" value="1"/>
</dbReference>
<dbReference type="PROSITE" id="PS51318">
    <property type="entry name" value="TAT"/>
    <property type="match status" value="1"/>
</dbReference>
<dbReference type="InterPro" id="IPR013785">
    <property type="entry name" value="Aldolase_TIM"/>
</dbReference>